<organism evidence="2 3">
    <name type="scientific">Nesterenkonia sandarakina</name>
    <dbReference type="NCBI Taxonomy" id="272918"/>
    <lineage>
        <taxon>Bacteria</taxon>
        <taxon>Bacillati</taxon>
        <taxon>Actinomycetota</taxon>
        <taxon>Actinomycetes</taxon>
        <taxon>Micrococcales</taxon>
        <taxon>Micrococcaceae</taxon>
        <taxon>Nesterenkonia</taxon>
    </lineage>
</organism>
<dbReference type="Proteomes" id="UP000238217">
    <property type="component" value="Unassembled WGS sequence"/>
</dbReference>
<feature type="compositionally biased region" description="Basic and acidic residues" evidence="1">
    <location>
        <begin position="11"/>
        <end position="24"/>
    </location>
</feature>
<gene>
    <name evidence="2" type="ORF">BCL67_1093</name>
</gene>
<keyword evidence="3" id="KW-1185">Reference proteome</keyword>
<dbReference type="AlphaFoldDB" id="A0A2T0YIQ2"/>
<evidence type="ECO:0000313" key="2">
    <source>
        <dbReference type="EMBL" id="PRZ15084.1"/>
    </source>
</evidence>
<comment type="caution">
    <text evidence="2">The sequence shown here is derived from an EMBL/GenBank/DDBJ whole genome shotgun (WGS) entry which is preliminary data.</text>
</comment>
<evidence type="ECO:0000256" key="1">
    <source>
        <dbReference type="SAM" id="MobiDB-lite"/>
    </source>
</evidence>
<sequence length="129" mass="14586">MGKRSNHKNKANREKKQSAQEQHHANLRSWGVNVPQGILMRQKSMMLAAHPGTWKNDRLHQLISVADVLSWAMEFPELNTGDALLKAVEELGAGWKTASYEASMTLGQVYRDTGSYDREEAFKRVLASF</sequence>
<proteinExistence type="predicted"/>
<feature type="region of interest" description="Disordered" evidence="1">
    <location>
        <begin position="1"/>
        <end position="29"/>
    </location>
</feature>
<reference evidence="2 3" key="1">
    <citation type="submission" date="2018-03" db="EMBL/GenBank/DDBJ databases">
        <title>Comparative analysis of microorganisms from saline springs in Andes Mountain Range, Colombia.</title>
        <authorList>
            <person name="Rubin E."/>
        </authorList>
    </citation>
    <scope>NUCLEOTIDE SEQUENCE [LARGE SCALE GENOMIC DNA]</scope>
    <source>
        <strain evidence="2 3">CG 35</strain>
    </source>
</reference>
<protein>
    <submittedName>
        <fullName evidence="2">Uncharacterized protein</fullName>
    </submittedName>
</protein>
<dbReference type="EMBL" id="PVTY01000009">
    <property type="protein sequence ID" value="PRZ15084.1"/>
    <property type="molecule type" value="Genomic_DNA"/>
</dbReference>
<dbReference type="RefSeq" id="WP_146131115.1">
    <property type="nucleotide sequence ID" value="NZ_PVTY01000009.1"/>
</dbReference>
<feature type="compositionally biased region" description="Basic residues" evidence="1">
    <location>
        <begin position="1"/>
        <end position="10"/>
    </location>
</feature>
<accession>A0A2T0YIQ2</accession>
<evidence type="ECO:0000313" key="3">
    <source>
        <dbReference type="Proteomes" id="UP000238217"/>
    </source>
</evidence>
<name>A0A2T0YIQ2_9MICC</name>